<evidence type="ECO:0000256" key="4">
    <source>
        <dbReference type="ARBA" id="ARBA00022679"/>
    </source>
</evidence>
<dbReference type="OrthoDB" id="1507006at2759"/>
<evidence type="ECO:0000256" key="3">
    <source>
        <dbReference type="ARBA" id="ARBA00022527"/>
    </source>
</evidence>
<name>A0A6D2KU19_9BRAS</name>
<evidence type="ECO:0000256" key="15">
    <source>
        <dbReference type="SAM" id="SignalP"/>
    </source>
</evidence>
<keyword evidence="7" id="KW-0547">Nucleotide-binding</keyword>
<dbReference type="Pfam" id="PF00069">
    <property type="entry name" value="Pkinase"/>
    <property type="match status" value="1"/>
</dbReference>
<comment type="catalytic activity">
    <reaction evidence="14">
        <text>L-seryl-[protein] + ATP = O-phospho-L-seryl-[protein] + ADP + H(+)</text>
        <dbReference type="Rhea" id="RHEA:17989"/>
        <dbReference type="Rhea" id="RHEA-COMP:9863"/>
        <dbReference type="Rhea" id="RHEA-COMP:11604"/>
        <dbReference type="ChEBI" id="CHEBI:15378"/>
        <dbReference type="ChEBI" id="CHEBI:29999"/>
        <dbReference type="ChEBI" id="CHEBI:30616"/>
        <dbReference type="ChEBI" id="CHEBI:83421"/>
        <dbReference type="ChEBI" id="CHEBI:456216"/>
        <dbReference type="EC" id="2.7.11.1"/>
    </reaction>
</comment>
<comment type="caution">
    <text evidence="17">The sequence shown here is derived from an EMBL/GenBank/DDBJ whole genome shotgun (WGS) entry which is preliminary data.</text>
</comment>
<evidence type="ECO:0000256" key="1">
    <source>
        <dbReference type="ARBA" id="ARBA00004479"/>
    </source>
</evidence>
<evidence type="ECO:0000256" key="5">
    <source>
        <dbReference type="ARBA" id="ARBA00022692"/>
    </source>
</evidence>
<evidence type="ECO:0000256" key="14">
    <source>
        <dbReference type="ARBA" id="ARBA00048679"/>
    </source>
</evidence>
<keyword evidence="4" id="KW-0808">Transferase</keyword>
<evidence type="ECO:0000256" key="13">
    <source>
        <dbReference type="ARBA" id="ARBA00047899"/>
    </source>
</evidence>
<feature type="chain" id="PRO_5025475327" description="non-specific serine/threonine protein kinase" evidence="15">
    <location>
        <begin position="32"/>
        <end position="409"/>
    </location>
</feature>
<evidence type="ECO:0000256" key="9">
    <source>
        <dbReference type="ARBA" id="ARBA00022840"/>
    </source>
</evidence>
<dbReference type="Gene3D" id="1.10.510.10">
    <property type="entry name" value="Transferase(Phosphotransferase) domain 1"/>
    <property type="match status" value="1"/>
</dbReference>
<dbReference type="InterPro" id="IPR045874">
    <property type="entry name" value="LRK10/LRL21-25-like"/>
</dbReference>
<keyword evidence="12" id="KW-0325">Glycoprotein</keyword>
<keyword evidence="11" id="KW-0472">Membrane</keyword>
<evidence type="ECO:0000256" key="6">
    <source>
        <dbReference type="ARBA" id="ARBA00022729"/>
    </source>
</evidence>
<gene>
    <name evidence="17" type="ORF">MERR_LOCUS42854</name>
</gene>
<proteinExistence type="predicted"/>
<dbReference type="GO" id="GO:0030247">
    <property type="term" value="F:polysaccharide binding"/>
    <property type="evidence" value="ECO:0007669"/>
    <property type="project" value="InterPro"/>
</dbReference>
<dbReference type="InterPro" id="IPR025287">
    <property type="entry name" value="WAK_GUB"/>
</dbReference>
<comment type="subcellular location">
    <subcellularLocation>
        <location evidence="1">Membrane</location>
        <topology evidence="1">Single-pass type I membrane protein</topology>
    </subcellularLocation>
</comment>
<feature type="domain" description="Protein kinase" evidence="16">
    <location>
        <begin position="154"/>
        <end position="409"/>
    </location>
</feature>
<dbReference type="GO" id="GO:0016020">
    <property type="term" value="C:membrane"/>
    <property type="evidence" value="ECO:0007669"/>
    <property type="project" value="UniProtKB-SubCell"/>
</dbReference>
<evidence type="ECO:0000256" key="12">
    <source>
        <dbReference type="ARBA" id="ARBA00023180"/>
    </source>
</evidence>
<reference evidence="17" key="1">
    <citation type="submission" date="2020-01" db="EMBL/GenBank/DDBJ databases">
        <authorList>
            <person name="Mishra B."/>
        </authorList>
    </citation>
    <scope>NUCLEOTIDE SEQUENCE [LARGE SCALE GENOMIC DNA]</scope>
</reference>
<dbReference type="InterPro" id="IPR011009">
    <property type="entry name" value="Kinase-like_dom_sf"/>
</dbReference>
<evidence type="ECO:0000313" key="17">
    <source>
        <dbReference type="EMBL" id="CAA7055618.1"/>
    </source>
</evidence>
<evidence type="ECO:0000256" key="11">
    <source>
        <dbReference type="ARBA" id="ARBA00023136"/>
    </source>
</evidence>
<evidence type="ECO:0000259" key="16">
    <source>
        <dbReference type="PROSITE" id="PS50011"/>
    </source>
</evidence>
<dbReference type="PROSITE" id="PS50011">
    <property type="entry name" value="PROTEIN_KINASE_DOM"/>
    <property type="match status" value="1"/>
</dbReference>
<dbReference type="Proteomes" id="UP000467841">
    <property type="component" value="Unassembled WGS sequence"/>
</dbReference>
<keyword evidence="8" id="KW-0418">Kinase</keyword>
<keyword evidence="6 15" id="KW-0732">Signal</keyword>
<dbReference type="SMART" id="SM00220">
    <property type="entry name" value="S_TKc"/>
    <property type="match status" value="1"/>
</dbReference>
<dbReference type="EMBL" id="CACVBM020001607">
    <property type="protein sequence ID" value="CAA7055618.1"/>
    <property type="molecule type" value="Genomic_DNA"/>
</dbReference>
<evidence type="ECO:0000256" key="10">
    <source>
        <dbReference type="ARBA" id="ARBA00022989"/>
    </source>
</evidence>
<keyword evidence="5" id="KW-0812">Transmembrane</keyword>
<dbReference type="EC" id="2.7.11.1" evidence="2"/>
<keyword evidence="10" id="KW-1133">Transmembrane helix</keyword>
<dbReference type="Pfam" id="PF14380">
    <property type="entry name" value="WAK_assoc"/>
    <property type="match status" value="1"/>
</dbReference>
<dbReference type="SUPFAM" id="SSF56112">
    <property type="entry name" value="Protein kinase-like (PK-like)"/>
    <property type="match status" value="1"/>
</dbReference>
<dbReference type="InterPro" id="IPR032872">
    <property type="entry name" value="WAK_assoc_C"/>
</dbReference>
<organism evidence="17 18">
    <name type="scientific">Microthlaspi erraticum</name>
    <dbReference type="NCBI Taxonomy" id="1685480"/>
    <lineage>
        <taxon>Eukaryota</taxon>
        <taxon>Viridiplantae</taxon>
        <taxon>Streptophyta</taxon>
        <taxon>Embryophyta</taxon>
        <taxon>Tracheophyta</taxon>
        <taxon>Spermatophyta</taxon>
        <taxon>Magnoliopsida</taxon>
        <taxon>eudicotyledons</taxon>
        <taxon>Gunneridae</taxon>
        <taxon>Pentapetalae</taxon>
        <taxon>rosids</taxon>
        <taxon>malvids</taxon>
        <taxon>Brassicales</taxon>
        <taxon>Brassicaceae</taxon>
        <taxon>Coluteocarpeae</taxon>
        <taxon>Microthlaspi</taxon>
    </lineage>
</organism>
<comment type="catalytic activity">
    <reaction evidence="13">
        <text>L-threonyl-[protein] + ATP = O-phospho-L-threonyl-[protein] + ADP + H(+)</text>
        <dbReference type="Rhea" id="RHEA:46608"/>
        <dbReference type="Rhea" id="RHEA-COMP:11060"/>
        <dbReference type="Rhea" id="RHEA-COMP:11605"/>
        <dbReference type="ChEBI" id="CHEBI:15378"/>
        <dbReference type="ChEBI" id="CHEBI:30013"/>
        <dbReference type="ChEBI" id="CHEBI:30616"/>
        <dbReference type="ChEBI" id="CHEBI:61977"/>
        <dbReference type="ChEBI" id="CHEBI:456216"/>
        <dbReference type="EC" id="2.7.11.1"/>
    </reaction>
</comment>
<protein>
    <recommendedName>
        <fullName evidence="2">non-specific serine/threonine protein kinase</fullName>
        <ecNumber evidence="2">2.7.11.1</ecNumber>
    </recommendedName>
</protein>
<feature type="signal peptide" evidence="15">
    <location>
        <begin position="1"/>
        <end position="31"/>
    </location>
</feature>
<accession>A0A6D2KU19</accession>
<evidence type="ECO:0000256" key="2">
    <source>
        <dbReference type="ARBA" id="ARBA00012513"/>
    </source>
</evidence>
<dbReference type="FunFam" id="1.10.510.10:FF:001023">
    <property type="entry name" value="Os07g0541700 protein"/>
    <property type="match status" value="1"/>
</dbReference>
<sequence>MFSPVLFRFSKPKSCLVFLFFLSSFQKEVTSCNTLFKCGNITAGFPFWGEARPQPCGHPSLGLRCQKSTNFTYLIISELIYRVLLNVTATTLKLARQDFLGGFCNASFSGATLTPELFELLPDYKTLSANYQCDPSLHYPSNFTCPPKGVGLVHAHQNDDYHGKCGVSFNITVPTSYAPEEKALNITHLESVFNEGFEVKLKIDDRPCQVCKSTGGICAYDAATPVCCRTNSTSEIKCTHMIPPPSSGSKRAIVYEFLKNGSLDQFLSKKKPLGLDVTTLYEIALGLARGLEYLHHGCKTRTVHFDIKPQNVLLDDNLCPKVSDFGVAKLCEKRESIMSLLYTRGTIGYIAPEPCPLNRPLMNRVVEMMEGSLDALEVPPKPSMQISTMALSESSCLSEVKSNNSEELI</sequence>
<evidence type="ECO:0000313" key="18">
    <source>
        <dbReference type="Proteomes" id="UP000467841"/>
    </source>
</evidence>
<keyword evidence="18" id="KW-1185">Reference proteome</keyword>
<evidence type="ECO:0000256" key="8">
    <source>
        <dbReference type="ARBA" id="ARBA00022777"/>
    </source>
</evidence>
<dbReference type="PANTHER" id="PTHR27009">
    <property type="entry name" value="RUST RESISTANCE KINASE LR10-RELATED"/>
    <property type="match status" value="1"/>
</dbReference>
<dbReference type="InterPro" id="IPR000719">
    <property type="entry name" value="Prot_kinase_dom"/>
</dbReference>
<dbReference type="GO" id="GO:0005524">
    <property type="term" value="F:ATP binding"/>
    <property type="evidence" value="ECO:0007669"/>
    <property type="project" value="UniProtKB-KW"/>
</dbReference>
<evidence type="ECO:0000256" key="7">
    <source>
        <dbReference type="ARBA" id="ARBA00022741"/>
    </source>
</evidence>
<dbReference type="Pfam" id="PF13947">
    <property type="entry name" value="GUB_WAK_bind"/>
    <property type="match status" value="1"/>
</dbReference>
<dbReference type="AlphaFoldDB" id="A0A6D2KU19"/>
<dbReference type="GO" id="GO:0004674">
    <property type="term" value="F:protein serine/threonine kinase activity"/>
    <property type="evidence" value="ECO:0007669"/>
    <property type="project" value="UniProtKB-KW"/>
</dbReference>
<keyword evidence="3" id="KW-0723">Serine/threonine-protein kinase</keyword>
<keyword evidence="9" id="KW-0067">ATP-binding</keyword>